<proteinExistence type="predicted"/>
<dbReference type="STRING" id="139420.A0A371CU40"/>
<evidence type="ECO:0000256" key="1">
    <source>
        <dbReference type="ARBA" id="ARBA00004141"/>
    </source>
</evidence>
<keyword evidence="4 6" id="KW-0472">Membrane</keyword>
<reference evidence="8 9" key="1">
    <citation type="journal article" date="2018" name="Biotechnol. Biofuels">
        <title>Integrative visual omics of the white-rot fungus Polyporus brumalis exposes the biotechnological potential of its oxidative enzymes for delignifying raw plant biomass.</title>
        <authorList>
            <person name="Miyauchi S."/>
            <person name="Rancon A."/>
            <person name="Drula E."/>
            <person name="Hage H."/>
            <person name="Chaduli D."/>
            <person name="Favel A."/>
            <person name="Grisel S."/>
            <person name="Henrissat B."/>
            <person name="Herpoel-Gimbert I."/>
            <person name="Ruiz-Duenas F.J."/>
            <person name="Chevret D."/>
            <person name="Hainaut M."/>
            <person name="Lin J."/>
            <person name="Wang M."/>
            <person name="Pangilinan J."/>
            <person name="Lipzen A."/>
            <person name="Lesage-Meessen L."/>
            <person name="Navarro D."/>
            <person name="Riley R."/>
            <person name="Grigoriev I.V."/>
            <person name="Zhou S."/>
            <person name="Raouche S."/>
            <person name="Rosso M.N."/>
        </authorList>
    </citation>
    <scope>NUCLEOTIDE SEQUENCE [LARGE SCALE GENOMIC DNA]</scope>
    <source>
        <strain evidence="8 9">BRFM 1820</strain>
    </source>
</reference>
<evidence type="ECO:0000313" key="8">
    <source>
        <dbReference type="EMBL" id="RDX43808.1"/>
    </source>
</evidence>
<organism evidence="8 9">
    <name type="scientific">Lentinus brumalis</name>
    <dbReference type="NCBI Taxonomy" id="2498619"/>
    <lineage>
        <taxon>Eukaryota</taxon>
        <taxon>Fungi</taxon>
        <taxon>Dikarya</taxon>
        <taxon>Basidiomycota</taxon>
        <taxon>Agaricomycotina</taxon>
        <taxon>Agaricomycetes</taxon>
        <taxon>Polyporales</taxon>
        <taxon>Polyporaceae</taxon>
        <taxon>Lentinus</taxon>
    </lineage>
</organism>
<dbReference type="PANTHER" id="PTHR23502">
    <property type="entry name" value="MAJOR FACILITATOR SUPERFAMILY"/>
    <property type="match status" value="1"/>
</dbReference>
<feature type="transmembrane region" description="Helical" evidence="6">
    <location>
        <begin position="405"/>
        <end position="426"/>
    </location>
</feature>
<dbReference type="GO" id="GO:0016020">
    <property type="term" value="C:membrane"/>
    <property type="evidence" value="ECO:0007669"/>
    <property type="project" value="UniProtKB-SubCell"/>
</dbReference>
<evidence type="ECO:0000256" key="6">
    <source>
        <dbReference type="SAM" id="Phobius"/>
    </source>
</evidence>
<evidence type="ECO:0000259" key="7">
    <source>
        <dbReference type="PROSITE" id="PS50850"/>
    </source>
</evidence>
<evidence type="ECO:0000256" key="4">
    <source>
        <dbReference type="ARBA" id="ARBA00023136"/>
    </source>
</evidence>
<dbReference type="AlphaFoldDB" id="A0A371CU40"/>
<name>A0A371CU40_9APHY</name>
<feature type="transmembrane region" description="Helical" evidence="6">
    <location>
        <begin position="462"/>
        <end position="481"/>
    </location>
</feature>
<dbReference type="OrthoDB" id="6770063at2759"/>
<comment type="subcellular location">
    <subcellularLocation>
        <location evidence="1">Membrane</location>
        <topology evidence="1">Multi-pass membrane protein</topology>
    </subcellularLocation>
</comment>
<evidence type="ECO:0000256" key="5">
    <source>
        <dbReference type="SAM" id="MobiDB-lite"/>
    </source>
</evidence>
<dbReference type="CDD" id="cd17323">
    <property type="entry name" value="MFS_Tpo1_MDR_like"/>
    <property type="match status" value="1"/>
</dbReference>
<feature type="transmembrane region" description="Helical" evidence="6">
    <location>
        <begin position="87"/>
        <end position="108"/>
    </location>
</feature>
<feature type="domain" description="Major facilitator superfamily (MFS) profile" evidence="7">
    <location>
        <begin position="89"/>
        <end position="525"/>
    </location>
</feature>
<feature type="transmembrane region" description="Helical" evidence="6">
    <location>
        <begin position="242"/>
        <end position="264"/>
    </location>
</feature>
<keyword evidence="9" id="KW-1185">Reference proteome</keyword>
<protein>
    <submittedName>
        <fullName evidence="8">MFS polyamine transporter</fullName>
    </submittedName>
</protein>
<feature type="compositionally biased region" description="Polar residues" evidence="5">
    <location>
        <begin position="1"/>
        <end position="17"/>
    </location>
</feature>
<keyword evidence="3 6" id="KW-1133">Transmembrane helix</keyword>
<dbReference type="Gene3D" id="1.20.1250.20">
    <property type="entry name" value="MFS general substrate transporter like domains"/>
    <property type="match status" value="1"/>
</dbReference>
<evidence type="ECO:0000256" key="3">
    <source>
        <dbReference type="ARBA" id="ARBA00022989"/>
    </source>
</evidence>
<feature type="transmembrane region" description="Helical" evidence="6">
    <location>
        <begin position="181"/>
        <end position="203"/>
    </location>
</feature>
<dbReference type="PANTHER" id="PTHR23502:SF60">
    <property type="entry name" value="MAJOR FACILITATOR SUPERFAMILY (MFS) PROFILE DOMAIN-CONTAINING PROTEIN-RELATED"/>
    <property type="match status" value="1"/>
</dbReference>
<evidence type="ECO:0000313" key="9">
    <source>
        <dbReference type="Proteomes" id="UP000256964"/>
    </source>
</evidence>
<feature type="transmembrane region" description="Helical" evidence="6">
    <location>
        <begin position="432"/>
        <end position="450"/>
    </location>
</feature>
<dbReference type="SUPFAM" id="SSF103473">
    <property type="entry name" value="MFS general substrate transporter"/>
    <property type="match status" value="1"/>
</dbReference>
<dbReference type="Proteomes" id="UP000256964">
    <property type="component" value="Unassembled WGS sequence"/>
</dbReference>
<feature type="transmembrane region" description="Helical" evidence="6">
    <location>
        <begin position="364"/>
        <end position="384"/>
    </location>
</feature>
<feature type="region of interest" description="Disordered" evidence="5">
    <location>
        <begin position="1"/>
        <end position="80"/>
    </location>
</feature>
<dbReference type="Pfam" id="PF07690">
    <property type="entry name" value="MFS_1"/>
    <property type="match status" value="1"/>
</dbReference>
<dbReference type="InterPro" id="IPR020846">
    <property type="entry name" value="MFS_dom"/>
</dbReference>
<feature type="transmembrane region" description="Helical" evidence="6">
    <location>
        <begin position="325"/>
        <end position="344"/>
    </location>
</feature>
<sequence>MSDSGHPTSSALPSATPTVHDEPGISSPVDISGNQPGSDVEKSRNEKAAKATQDNDSRSTDDGVLVVDWEGPDDPQNPKNWSLKKKWAATLIVSAFTFISPVSSSMMAPASEQIAREFGITSSSVIALLTSVFVAAYAFGPLLLGPMSELFGRSRVLQLANMWYLAWNLGCGFAQNEGQLIAFRFLAGLGGSAPLSIGGGVLGDLFRPAERGQAIAIYSLAPLLGPVIGPTCGAWIAEKSTWRWVFWSTTIVDAFIQCLGVIFLKETFAPILLERKAALIRKGMDPEKGQYREVRTVFDGADRHWKTIVTKALIRPFALFVREPIVQLLGVYMAFIYGTLYLFLTTIPAIFQGVYGQPVGIAGLHYFALGVGLTGASQINARMLDRIYKYFSDKNGGVGKPEYRLPSMIPGSLFLPMGLFITGWTARADVHWIAPDIGIALVGAGTILNFQSIQTYVIDAFTLHAASALAAVTFLRSLAGFGFPLFAPAMYNALGYGKGDTILACFAIAVGVPAPFLLWKYGERIRNASRYARRSAAAAAAEQPQHPPAKAH</sequence>
<keyword evidence="2 6" id="KW-0812">Transmembrane</keyword>
<dbReference type="PROSITE" id="PS50850">
    <property type="entry name" value="MFS"/>
    <property type="match status" value="1"/>
</dbReference>
<feature type="transmembrane region" description="Helical" evidence="6">
    <location>
        <begin position="501"/>
        <end position="519"/>
    </location>
</feature>
<dbReference type="EMBL" id="KZ857459">
    <property type="protein sequence ID" value="RDX43808.1"/>
    <property type="molecule type" value="Genomic_DNA"/>
</dbReference>
<dbReference type="InterPro" id="IPR036259">
    <property type="entry name" value="MFS_trans_sf"/>
</dbReference>
<feature type="transmembrane region" description="Helical" evidence="6">
    <location>
        <begin position="215"/>
        <end position="236"/>
    </location>
</feature>
<feature type="compositionally biased region" description="Basic and acidic residues" evidence="5">
    <location>
        <begin position="39"/>
        <end position="61"/>
    </location>
</feature>
<gene>
    <name evidence="8" type="ORF">OH76DRAFT_1409760</name>
</gene>
<accession>A0A371CU40</accession>
<evidence type="ECO:0000256" key="2">
    <source>
        <dbReference type="ARBA" id="ARBA00022692"/>
    </source>
</evidence>
<dbReference type="InterPro" id="IPR011701">
    <property type="entry name" value="MFS"/>
</dbReference>
<dbReference type="FunFam" id="1.20.1250.20:FF:000011">
    <property type="entry name" value="MFS multidrug transporter, putative"/>
    <property type="match status" value="1"/>
</dbReference>
<feature type="transmembrane region" description="Helical" evidence="6">
    <location>
        <begin position="120"/>
        <end position="144"/>
    </location>
</feature>
<dbReference type="GO" id="GO:0022857">
    <property type="term" value="F:transmembrane transporter activity"/>
    <property type="evidence" value="ECO:0007669"/>
    <property type="project" value="InterPro"/>
</dbReference>